<name>A0A0E0DCB9_9ORYZ</name>
<dbReference type="EnsemblPlants" id="OMERI04G06460.1">
    <property type="protein sequence ID" value="OMERI04G06460.1"/>
    <property type="gene ID" value="OMERI04G06460"/>
</dbReference>
<proteinExistence type="predicted"/>
<evidence type="ECO:0000313" key="2">
    <source>
        <dbReference type="Proteomes" id="UP000008021"/>
    </source>
</evidence>
<dbReference type="AlphaFoldDB" id="A0A0E0DCB9"/>
<dbReference type="Gramene" id="OMERI04G06460.1">
    <property type="protein sequence ID" value="OMERI04G06460.1"/>
    <property type="gene ID" value="OMERI04G06460"/>
</dbReference>
<sequence length="90" mass="9927">MEDERTGVGEVERTGAGLQWKTSGREWRSACIDGLRWSSTCARRPMRNTRSQGDADLKLELACAEMPKEGLGNVSLKLELACAKLQESEA</sequence>
<dbReference type="Proteomes" id="UP000008021">
    <property type="component" value="Chromosome 4"/>
</dbReference>
<evidence type="ECO:0000313" key="1">
    <source>
        <dbReference type="EnsemblPlants" id="OMERI04G06460.1"/>
    </source>
</evidence>
<protein>
    <submittedName>
        <fullName evidence="1">Uncharacterized protein</fullName>
    </submittedName>
</protein>
<reference evidence="1" key="2">
    <citation type="submission" date="2018-05" db="EMBL/GenBank/DDBJ databases">
        <title>OmerRS3 (Oryza meridionalis Reference Sequence Version 3).</title>
        <authorList>
            <person name="Zhang J."/>
            <person name="Kudrna D."/>
            <person name="Lee S."/>
            <person name="Talag J."/>
            <person name="Welchert J."/>
            <person name="Wing R.A."/>
        </authorList>
    </citation>
    <scope>NUCLEOTIDE SEQUENCE [LARGE SCALE GENOMIC DNA]</scope>
    <source>
        <strain evidence="1">cv. OR44</strain>
    </source>
</reference>
<accession>A0A0E0DCB9</accession>
<organism evidence="1">
    <name type="scientific">Oryza meridionalis</name>
    <dbReference type="NCBI Taxonomy" id="40149"/>
    <lineage>
        <taxon>Eukaryota</taxon>
        <taxon>Viridiplantae</taxon>
        <taxon>Streptophyta</taxon>
        <taxon>Embryophyta</taxon>
        <taxon>Tracheophyta</taxon>
        <taxon>Spermatophyta</taxon>
        <taxon>Magnoliopsida</taxon>
        <taxon>Liliopsida</taxon>
        <taxon>Poales</taxon>
        <taxon>Poaceae</taxon>
        <taxon>BOP clade</taxon>
        <taxon>Oryzoideae</taxon>
        <taxon>Oryzeae</taxon>
        <taxon>Oryzinae</taxon>
        <taxon>Oryza</taxon>
    </lineage>
</organism>
<keyword evidence="2" id="KW-1185">Reference proteome</keyword>
<dbReference type="HOGENOM" id="CLU_168546_0_0_1"/>
<reference evidence="1" key="1">
    <citation type="submission" date="2015-04" db="UniProtKB">
        <authorList>
            <consortium name="EnsemblPlants"/>
        </authorList>
    </citation>
    <scope>IDENTIFICATION</scope>
</reference>